<reference evidence="4 5" key="1">
    <citation type="submission" date="2018-11" db="EMBL/GenBank/DDBJ databases">
        <title>Sequencing the genomes of 1000 actinobacteria strains.</title>
        <authorList>
            <person name="Klenk H.-P."/>
        </authorList>
    </citation>
    <scope>NUCLEOTIDE SEQUENCE [LARGE SCALE GENOMIC DNA]</scope>
    <source>
        <strain evidence="4 5">DSM 13521</strain>
    </source>
</reference>
<evidence type="ECO:0000256" key="3">
    <source>
        <dbReference type="SAM" id="Phobius"/>
    </source>
</evidence>
<comment type="caution">
    <text evidence="4">The sequence shown here is derived from an EMBL/GenBank/DDBJ whole genome shotgun (WGS) entry which is preliminary data.</text>
</comment>
<gene>
    <name evidence="4" type="ORF">EDD28_2063</name>
</gene>
<keyword evidence="3" id="KW-0812">Transmembrane</keyword>
<feature type="region of interest" description="Disordered" evidence="2">
    <location>
        <begin position="553"/>
        <end position="595"/>
    </location>
</feature>
<evidence type="ECO:0000256" key="2">
    <source>
        <dbReference type="SAM" id="MobiDB-lite"/>
    </source>
</evidence>
<evidence type="ECO:0000313" key="4">
    <source>
        <dbReference type="EMBL" id="ROR97464.1"/>
    </source>
</evidence>
<feature type="compositionally biased region" description="Gly residues" evidence="2">
    <location>
        <begin position="443"/>
        <end position="452"/>
    </location>
</feature>
<organism evidence="4 5">
    <name type="scientific">Salana multivorans</name>
    <dbReference type="NCBI Taxonomy" id="120377"/>
    <lineage>
        <taxon>Bacteria</taxon>
        <taxon>Bacillati</taxon>
        <taxon>Actinomycetota</taxon>
        <taxon>Actinomycetes</taxon>
        <taxon>Micrococcales</taxon>
        <taxon>Beutenbergiaceae</taxon>
        <taxon>Salana</taxon>
    </lineage>
</organism>
<dbReference type="InterPro" id="IPR036366">
    <property type="entry name" value="PGBDSf"/>
</dbReference>
<accession>A0A3N2DDF9</accession>
<proteinExistence type="predicted"/>
<evidence type="ECO:0000313" key="5">
    <source>
        <dbReference type="Proteomes" id="UP000275356"/>
    </source>
</evidence>
<name>A0A3N2DDF9_9MICO</name>
<keyword evidence="5" id="KW-1185">Reference proteome</keyword>
<keyword evidence="3" id="KW-1133">Transmembrane helix</keyword>
<protein>
    <recommendedName>
        <fullName evidence="6">Peptidoglycan binding protein</fullName>
    </recommendedName>
</protein>
<dbReference type="InterPro" id="IPR036365">
    <property type="entry name" value="PGBD-like_sf"/>
</dbReference>
<feature type="coiled-coil region" evidence="1">
    <location>
        <begin position="226"/>
        <end position="253"/>
    </location>
</feature>
<evidence type="ECO:0008006" key="6">
    <source>
        <dbReference type="Google" id="ProtNLM"/>
    </source>
</evidence>
<dbReference type="Gene3D" id="2.40.420.20">
    <property type="match status" value="1"/>
</dbReference>
<feature type="compositionally biased region" description="Acidic residues" evidence="2">
    <location>
        <begin position="582"/>
        <end position="595"/>
    </location>
</feature>
<feature type="transmembrane region" description="Helical" evidence="3">
    <location>
        <begin position="56"/>
        <end position="78"/>
    </location>
</feature>
<feature type="compositionally biased region" description="Low complexity" evidence="2">
    <location>
        <begin position="553"/>
        <end position="581"/>
    </location>
</feature>
<evidence type="ECO:0000256" key="1">
    <source>
        <dbReference type="SAM" id="Coils"/>
    </source>
</evidence>
<keyword evidence="1" id="KW-0175">Coiled coil</keyword>
<dbReference type="AlphaFoldDB" id="A0A3N2DDF9"/>
<dbReference type="RefSeq" id="WP_211339164.1">
    <property type="nucleotide sequence ID" value="NZ_RKHQ01000001.1"/>
</dbReference>
<feature type="region of interest" description="Disordered" evidence="2">
    <location>
        <begin position="1"/>
        <end position="34"/>
    </location>
</feature>
<dbReference type="Gene3D" id="1.10.101.10">
    <property type="entry name" value="PGBD-like superfamily/PGBD"/>
    <property type="match status" value="1"/>
</dbReference>
<sequence>MTSQPPAGDLEGPGGSDDAGSTDPVGSAVADPAATTTAGTDLELAKAHARTGVNKTVWVLAAVAVVALGIGLVIGRFVKSPAQIAAESKPPEAGPITVEVESRIISADVLARGDAVYDDAVAVTLETGDIGGPAVVTGAVPEVGTEVQPASVLLEVAGRPVIALPGDLPVYRTLRAGASGPDVAQLQSSLIELGLDPGTSGTYDAQTAGAVAALYARAGYPAPEPAEGAREALRAAEDGVRSAEESLAMAQATLDQASRGPKDSDRIAADNQVNAAQRALDDAWACANAPADPETGQREPCGMSVADAEDALRLAKAQRSEALAGADTSGEVSARDAARRSLDDAREALSQAQRDVLTPLPASEIVYLANLPRRVDSVEVERGSTVNGAVMTISGATLQIVANVADADAALLEVGHTAQLSSGDLTLNATIQEITKQNPNQSGGDGGSGDGSKAGRTYLVLTPDELTEEQRSALVGTNVRVTIPVSSTDGEVLAVPDAALTAGAGGEVRVEVMRPGAEQPELVVVTIGLSANGYTEIVSAQSPLDVGDLVVVGQSDGSAGASPGSSDRSEESGSGDSNGSGDSEETPAEETSEDA</sequence>
<dbReference type="EMBL" id="RKHQ01000001">
    <property type="protein sequence ID" value="ROR97464.1"/>
    <property type="molecule type" value="Genomic_DNA"/>
</dbReference>
<keyword evidence="3" id="KW-0472">Membrane</keyword>
<dbReference type="Proteomes" id="UP000275356">
    <property type="component" value="Unassembled WGS sequence"/>
</dbReference>
<feature type="region of interest" description="Disordered" evidence="2">
    <location>
        <begin position="435"/>
        <end position="456"/>
    </location>
</feature>
<dbReference type="SUPFAM" id="SSF47090">
    <property type="entry name" value="PGBD-like"/>
    <property type="match status" value="1"/>
</dbReference>